<comment type="caution">
    <text evidence="1">The sequence shown here is derived from an EMBL/GenBank/DDBJ whole genome shotgun (WGS) entry which is preliminary data.</text>
</comment>
<reference evidence="1 2" key="1">
    <citation type="submission" date="2010-04" db="EMBL/GenBank/DDBJ databases">
        <authorList>
            <person name="Qin X."/>
            <person name="Bachman B."/>
            <person name="Battles P."/>
            <person name="Bell A."/>
            <person name="Bess C."/>
            <person name="Bickham C."/>
            <person name="Chaboub L."/>
            <person name="Chen D."/>
            <person name="Coyle M."/>
            <person name="Deiros D.R."/>
            <person name="Dinh H."/>
            <person name="Forbes L."/>
            <person name="Fowler G."/>
            <person name="Francisco L."/>
            <person name="Fu Q."/>
            <person name="Gubbala S."/>
            <person name="Hale W."/>
            <person name="Han Y."/>
            <person name="Hemphill L."/>
            <person name="Highlander S.K."/>
            <person name="Hirani K."/>
            <person name="Hogues M."/>
            <person name="Jackson L."/>
            <person name="Jakkamsetti A."/>
            <person name="Javaid M."/>
            <person name="Jiang H."/>
            <person name="Korchina V."/>
            <person name="Kovar C."/>
            <person name="Lara F."/>
            <person name="Lee S."/>
            <person name="Mata R."/>
            <person name="Mathew T."/>
            <person name="Moen C."/>
            <person name="Morales K."/>
            <person name="Munidasa M."/>
            <person name="Nazareth L."/>
            <person name="Ngo R."/>
            <person name="Nguyen L."/>
            <person name="Okwuonu G."/>
            <person name="Ongeri F."/>
            <person name="Patil S."/>
            <person name="Petrosino J."/>
            <person name="Pham C."/>
            <person name="Pham P."/>
            <person name="Pu L.-L."/>
            <person name="Puazo M."/>
            <person name="Raj R."/>
            <person name="Reid J."/>
            <person name="Rouhana J."/>
            <person name="Saada N."/>
            <person name="Shang Y."/>
            <person name="Simmons D."/>
            <person name="Thornton R."/>
            <person name="Warren J."/>
            <person name="Weissenberger G."/>
            <person name="Zhang J."/>
            <person name="Zhang L."/>
            <person name="Zhou C."/>
            <person name="Zhu D."/>
            <person name="Muzny D."/>
            <person name="Worley K."/>
            <person name="Gibbs R."/>
        </authorList>
    </citation>
    <scope>NUCLEOTIDE SEQUENCE [LARGE SCALE GENOMIC DNA]</scope>
    <source>
        <strain evidence="1 2">ATCC 49957</strain>
    </source>
</reference>
<dbReference type="AlphaFoldDB" id="D5RJ98"/>
<evidence type="ECO:0008006" key="3">
    <source>
        <dbReference type="Google" id="ProtNLM"/>
    </source>
</evidence>
<dbReference type="Pfam" id="PF11306">
    <property type="entry name" value="DUF3108"/>
    <property type="match status" value="1"/>
</dbReference>
<proteinExistence type="predicted"/>
<organism evidence="1 2">
    <name type="scientific">Pseudoroseomonas cervicalis ATCC 49957</name>
    <dbReference type="NCBI Taxonomy" id="525371"/>
    <lineage>
        <taxon>Bacteria</taxon>
        <taxon>Pseudomonadati</taxon>
        <taxon>Pseudomonadota</taxon>
        <taxon>Alphaproteobacteria</taxon>
        <taxon>Acetobacterales</taxon>
        <taxon>Roseomonadaceae</taxon>
        <taxon>Roseomonas</taxon>
    </lineage>
</organism>
<dbReference type="InterPro" id="IPR021457">
    <property type="entry name" value="DUF3108"/>
</dbReference>
<dbReference type="EMBL" id="ADVL01000191">
    <property type="protein sequence ID" value="EFH12619.1"/>
    <property type="molecule type" value="Genomic_DNA"/>
</dbReference>
<name>D5RJ98_9PROT</name>
<protein>
    <recommendedName>
        <fullName evidence="3">DUF3108 domain-containing protein</fullName>
    </recommendedName>
</protein>
<accession>D5RJ98</accession>
<keyword evidence="2" id="KW-1185">Reference proteome</keyword>
<sequence length="243" mass="26811">MRAIYVVQAAGMQVMRVEVVFDLTAPDRYRIESSFRFTGVAGWFASGRQATRVDGVWAGGQARPVRYVGDGLWRGTPRQTVLEYPQGQPVARLMVPESDPDREAVPPELQRNTVDSLTALAQLTRNLAATGRCEGSAAVFDGRRRAEFRAVTEGRDRLAPWSQAWHGEAVRCGFQARQLAGFRHEDGAEAREPQQGTAWMAQPVPGGPVLPVRVEMPGRWLGRLTGYLVEIKPAWSEASAPAR</sequence>
<dbReference type="Proteomes" id="UP000005324">
    <property type="component" value="Unassembled WGS sequence"/>
</dbReference>
<evidence type="ECO:0000313" key="1">
    <source>
        <dbReference type="EMBL" id="EFH12619.1"/>
    </source>
</evidence>
<evidence type="ECO:0000313" key="2">
    <source>
        <dbReference type="Proteomes" id="UP000005324"/>
    </source>
</evidence>
<gene>
    <name evidence="1" type="ORF">HMPREF0731_1158</name>
</gene>
<dbReference type="HOGENOM" id="CLU_1141895_0_0_5"/>